<dbReference type="GO" id="GO:0030983">
    <property type="term" value="F:mismatched DNA binding"/>
    <property type="evidence" value="ECO:0007669"/>
    <property type="project" value="InterPro"/>
</dbReference>
<feature type="compositionally biased region" description="Basic and acidic residues" evidence="2">
    <location>
        <begin position="124"/>
        <end position="140"/>
    </location>
</feature>
<dbReference type="GO" id="GO:0005524">
    <property type="term" value="F:ATP binding"/>
    <property type="evidence" value="ECO:0007669"/>
    <property type="project" value="InterPro"/>
</dbReference>
<evidence type="ECO:0000313" key="3">
    <source>
        <dbReference type="EMBL" id="KNC73551.1"/>
    </source>
</evidence>
<dbReference type="eggNOG" id="KOG1979">
    <property type="taxonomic scope" value="Eukaryota"/>
</dbReference>
<dbReference type="STRING" id="667725.A0A0L0FAK3"/>
<gene>
    <name evidence="3" type="ORF">SARC_13889</name>
</gene>
<dbReference type="InterPro" id="IPR038973">
    <property type="entry name" value="MutL/Mlh/Pms-like"/>
</dbReference>
<dbReference type="PANTHER" id="PTHR10073:SF12">
    <property type="entry name" value="DNA MISMATCH REPAIR PROTEIN MLH1"/>
    <property type="match status" value="1"/>
</dbReference>
<accession>A0A0L0FAK3</accession>
<dbReference type="InterPro" id="IPR002099">
    <property type="entry name" value="MutL/Mlh/PMS"/>
</dbReference>
<dbReference type="NCBIfam" id="TIGR00585">
    <property type="entry name" value="mutl"/>
    <property type="match status" value="1"/>
</dbReference>
<dbReference type="PANTHER" id="PTHR10073">
    <property type="entry name" value="DNA MISMATCH REPAIR PROTEIN MLH, PMS, MUTL"/>
    <property type="match status" value="1"/>
</dbReference>
<evidence type="ECO:0000313" key="4">
    <source>
        <dbReference type="Proteomes" id="UP000054560"/>
    </source>
</evidence>
<dbReference type="Proteomes" id="UP000054560">
    <property type="component" value="Unassembled WGS sequence"/>
</dbReference>
<dbReference type="InterPro" id="IPR036890">
    <property type="entry name" value="HATPase_C_sf"/>
</dbReference>
<feature type="compositionally biased region" description="Basic and acidic residues" evidence="2">
    <location>
        <begin position="33"/>
        <end position="42"/>
    </location>
</feature>
<feature type="region of interest" description="Disordered" evidence="2">
    <location>
        <begin position="99"/>
        <end position="140"/>
    </location>
</feature>
<name>A0A0L0FAK3_9EUKA</name>
<dbReference type="GeneID" id="25914393"/>
<dbReference type="GO" id="GO:0006298">
    <property type="term" value="P:mismatch repair"/>
    <property type="evidence" value="ECO:0007669"/>
    <property type="project" value="InterPro"/>
</dbReference>
<dbReference type="AlphaFoldDB" id="A0A0L0FAK3"/>
<dbReference type="GO" id="GO:0140664">
    <property type="term" value="F:ATP-dependent DNA damage sensor activity"/>
    <property type="evidence" value="ECO:0007669"/>
    <property type="project" value="InterPro"/>
</dbReference>
<evidence type="ECO:0000256" key="1">
    <source>
        <dbReference type="ARBA" id="ARBA00006082"/>
    </source>
</evidence>
<proteinExistence type="inferred from homology"/>
<evidence type="ECO:0008006" key="5">
    <source>
        <dbReference type="Google" id="ProtNLM"/>
    </source>
</evidence>
<reference evidence="3 4" key="1">
    <citation type="submission" date="2011-02" db="EMBL/GenBank/DDBJ databases">
        <title>The Genome Sequence of Sphaeroforma arctica JP610.</title>
        <authorList>
            <consortium name="The Broad Institute Genome Sequencing Platform"/>
            <person name="Russ C."/>
            <person name="Cuomo C."/>
            <person name="Young S.K."/>
            <person name="Zeng Q."/>
            <person name="Gargeya S."/>
            <person name="Alvarado L."/>
            <person name="Berlin A."/>
            <person name="Chapman S.B."/>
            <person name="Chen Z."/>
            <person name="Freedman E."/>
            <person name="Gellesch M."/>
            <person name="Goldberg J."/>
            <person name="Griggs A."/>
            <person name="Gujja S."/>
            <person name="Heilman E."/>
            <person name="Heiman D."/>
            <person name="Howarth C."/>
            <person name="Mehta T."/>
            <person name="Neiman D."/>
            <person name="Pearson M."/>
            <person name="Roberts A."/>
            <person name="Saif S."/>
            <person name="Shea T."/>
            <person name="Shenoy N."/>
            <person name="Sisk P."/>
            <person name="Stolte C."/>
            <person name="Sykes S."/>
            <person name="White J."/>
            <person name="Yandava C."/>
            <person name="Burger G."/>
            <person name="Gray M.W."/>
            <person name="Holland P.W.H."/>
            <person name="King N."/>
            <person name="Lang F.B.F."/>
            <person name="Roger A.J."/>
            <person name="Ruiz-Trillo I."/>
            <person name="Haas B."/>
            <person name="Nusbaum C."/>
            <person name="Birren B."/>
        </authorList>
    </citation>
    <scope>NUCLEOTIDE SEQUENCE [LARGE SCALE GENOMIC DNA]</scope>
    <source>
        <strain evidence="3 4">JP610</strain>
    </source>
</reference>
<keyword evidence="4" id="KW-1185">Reference proteome</keyword>
<dbReference type="GO" id="GO:0032389">
    <property type="term" value="C:MutLalpha complex"/>
    <property type="evidence" value="ECO:0007669"/>
    <property type="project" value="TreeGrafter"/>
</dbReference>
<dbReference type="Gene3D" id="3.30.565.10">
    <property type="entry name" value="Histidine kinase-like ATPase, C-terminal domain"/>
    <property type="match status" value="1"/>
</dbReference>
<protein>
    <recommendedName>
        <fullName evidence="5">DNA mismatch repair protein S5 domain-containing protein</fullName>
    </recommendedName>
</protein>
<dbReference type="SUPFAM" id="SSF55874">
    <property type="entry name" value="ATPase domain of HSP90 chaperone/DNA topoisomerase II/histidine kinase"/>
    <property type="match status" value="1"/>
</dbReference>
<evidence type="ECO:0000256" key="2">
    <source>
        <dbReference type="SAM" id="MobiDB-lite"/>
    </source>
</evidence>
<feature type="non-terminal residue" evidence="3">
    <location>
        <position position="259"/>
    </location>
</feature>
<dbReference type="PROSITE" id="PS00058">
    <property type="entry name" value="DNA_MISMATCH_REPAIR_1"/>
    <property type="match status" value="1"/>
</dbReference>
<dbReference type="RefSeq" id="XP_014147453.1">
    <property type="nucleotide sequence ID" value="XM_014291978.1"/>
</dbReference>
<dbReference type="Pfam" id="PF13589">
    <property type="entry name" value="HATPase_c_3"/>
    <property type="match status" value="1"/>
</dbReference>
<feature type="region of interest" description="Disordered" evidence="2">
    <location>
        <begin position="1"/>
        <end position="58"/>
    </location>
</feature>
<sequence length="259" mass="27373">MGIEDPTGAETIATEPRAPSTSTEFKTVVKTLKPKDTADKMSPDGSETTTKEIKTGQSGTAAVLAITESVGRQTGLDTHSDQPEVLHIKEVVVSETVIAGQSGTQGDSQPTAGESVRSQAEVDAQAKAERKQKQSSEPSKIKKLDEVVVNRIAAGEIIHRPANAIKELLENSLDAGSTSINVVAKSGGLKVLQISDNGCGIKREDLGIVCERFTTSKLKKFDDLKSIATFGFRGEALASITHVAHVTITTRTATAKCAF</sequence>
<dbReference type="GO" id="GO:0016887">
    <property type="term" value="F:ATP hydrolysis activity"/>
    <property type="evidence" value="ECO:0007669"/>
    <property type="project" value="InterPro"/>
</dbReference>
<comment type="similarity">
    <text evidence="1">Belongs to the DNA mismatch repair MutL/HexB family.</text>
</comment>
<feature type="compositionally biased region" description="Polar residues" evidence="2">
    <location>
        <begin position="99"/>
        <end position="118"/>
    </location>
</feature>
<organism evidence="3 4">
    <name type="scientific">Sphaeroforma arctica JP610</name>
    <dbReference type="NCBI Taxonomy" id="667725"/>
    <lineage>
        <taxon>Eukaryota</taxon>
        <taxon>Ichthyosporea</taxon>
        <taxon>Ichthyophonida</taxon>
        <taxon>Sphaeroforma</taxon>
    </lineage>
</organism>
<dbReference type="OrthoDB" id="10263226at2759"/>
<dbReference type="InterPro" id="IPR014762">
    <property type="entry name" value="DNA_mismatch_repair_CS"/>
</dbReference>
<dbReference type="EMBL" id="KQ245469">
    <property type="protein sequence ID" value="KNC73551.1"/>
    <property type="molecule type" value="Genomic_DNA"/>
</dbReference>